<evidence type="ECO:0000256" key="3">
    <source>
        <dbReference type="ARBA" id="ARBA00022475"/>
    </source>
</evidence>
<organism evidence="11 12">
    <name type="scientific">Mucisphaera calidilacus</name>
    <dbReference type="NCBI Taxonomy" id="2527982"/>
    <lineage>
        <taxon>Bacteria</taxon>
        <taxon>Pseudomonadati</taxon>
        <taxon>Planctomycetota</taxon>
        <taxon>Phycisphaerae</taxon>
        <taxon>Phycisphaerales</taxon>
        <taxon>Phycisphaeraceae</taxon>
        <taxon>Mucisphaera</taxon>
    </lineage>
</organism>
<comment type="subcellular location">
    <subcellularLocation>
        <location evidence="1">Cell inner membrane</location>
        <topology evidence="1">Multi-pass membrane protein</topology>
    </subcellularLocation>
</comment>
<keyword evidence="7 9" id="KW-0472">Membrane</keyword>
<evidence type="ECO:0000256" key="5">
    <source>
        <dbReference type="ARBA" id="ARBA00022692"/>
    </source>
</evidence>
<keyword evidence="5 9" id="KW-0812">Transmembrane</keyword>
<evidence type="ECO:0000313" key="12">
    <source>
        <dbReference type="Proteomes" id="UP000320386"/>
    </source>
</evidence>
<keyword evidence="2" id="KW-0813">Transport</keyword>
<sequence length="138" mass="15369">MCVITLIQVIGRYILTDPPAWTEELATILFTWLVFVGASLALKRNEHFVVAVFVDWLPDRLGSAARGIAHTLVAICCLVLIWYGVGLTISGHDVDTAVLELPRSWVYLAIPVGALLMLLRTISLIWRRPQAVTRETES</sequence>
<feature type="transmembrane region" description="Helical" evidence="9">
    <location>
        <begin position="105"/>
        <end position="126"/>
    </location>
</feature>
<reference evidence="11 12" key="1">
    <citation type="submission" date="2019-02" db="EMBL/GenBank/DDBJ databases">
        <title>Deep-cultivation of Planctomycetes and their phenomic and genomic characterization uncovers novel biology.</title>
        <authorList>
            <person name="Wiegand S."/>
            <person name="Jogler M."/>
            <person name="Boedeker C."/>
            <person name="Pinto D."/>
            <person name="Vollmers J."/>
            <person name="Rivas-Marin E."/>
            <person name="Kohn T."/>
            <person name="Peeters S.H."/>
            <person name="Heuer A."/>
            <person name="Rast P."/>
            <person name="Oberbeckmann S."/>
            <person name="Bunk B."/>
            <person name="Jeske O."/>
            <person name="Meyerdierks A."/>
            <person name="Storesund J.E."/>
            <person name="Kallscheuer N."/>
            <person name="Luecker S."/>
            <person name="Lage O.M."/>
            <person name="Pohl T."/>
            <person name="Merkel B.J."/>
            <person name="Hornburger P."/>
            <person name="Mueller R.-W."/>
            <person name="Bruemmer F."/>
            <person name="Labrenz M."/>
            <person name="Spormann A.M."/>
            <person name="Op den Camp H."/>
            <person name="Overmann J."/>
            <person name="Amann R."/>
            <person name="Jetten M.S.M."/>
            <person name="Mascher T."/>
            <person name="Medema M.H."/>
            <person name="Devos D.P."/>
            <person name="Kaster A.-K."/>
            <person name="Ovreas L."/>
            <person name="Rohde M."/>
            <person name="Galperin M.Y."/>
            <person name="Jogler C."/>
        </authorList>
    </citation>
    <scope>NUCLEOTIDE SEQUENCE [LARGE SCALE GENOMIC DNA]</scope>
    <source>
        <strain evidence="11 12">Pan265</strain>
    </source>
</reference>
<feature type="transmembrane region" description="Helical" evidence="9">
    <location>
        <begin position="63"/>
        <end position="85"/>
    </location>
</feature>
<keyword evidence="4" id="KW-0997">Cell inner membrane</keyword>
<dbReference type="KEGG" id="mcad:Pan265_12980"/>
<evidence type="ECO:0000256" key="1">
    <source>
        <dbReference type="ARBA" id="ARBA00004429"/>
    </source>
</evidence>
<evidence type="ECO:0000256" key="2">
    <source>
        <dbReference type="ARBA" id="ARBA00022448"/>
    </source>
</evidence>
<dbReference type="GO" id="GO:0005886">
    <property type="term" value="C:plasma membrane"/>
    <property type="evidence" value="ECO:0007669"/>
    <property type="project" value="UniProtKB-SubCell"/>
</dbReference>
<evidence type="ECO:0000256" key="6">
    <source>
        <dbReference type="ARBA" id="ARBA00022989"/>
    </source>
</evidence>
<keyword evidence="12" id="KW-1185">Reference proteome</keyword>
<dbReference type="InterPro" id="IPR007387">
    <property type="entry name" value="TRAP_DctQ"/>
</dbReference>
<dbReference type="Proteomes" id="UP000320386">
    <property type="component" value="Chromosome"/>
</dbReference>
<dbReference type="AlphaFoldDB" id="A0A518BWU3"/>
<proteinExistence type="inferred from homology"/>
<feature type="domain" description="Tripartite ATP-independent periplasmic transporters DctQ component" evidence="10">
    <location>
        <begin position="1"/>
        <end position="128"/>
    </location>
</feature>
<accession>A0A518BWU3</accession>
<dbReference type="GO" id="GO:0022857">
    <property type="term" value="F:transmembrane transporter activity"/>
    <property type="evidence" value="ECO:0007669"/>
    <property type="project" value="TreeGrafter"/>
</dbReference>
<comment type="similarity">
    <text evidence="8">Belongs to the TRAP transporter small permease family.</text>
</comment>
<evidence type="ECO:0000256" key="7">
    <source>
        <dbReference type="ARBA" id="ARBA00023136"/>
    </source>
</evidence>
<evidence type="ECO:0000256" key="4">
    <source>
        <dbReference type="ARBA" id="ARBA00022519"/>
    </source>
</evidence>
<gene>
    <name evidence="11" type="primary">siaT_2</name>
    <name evidence="11" type="ORF">Pan265_12980</name>
</gene>
<name>A0A518BWU3_9BACT</name>
<dbReference type="EMBL" id="CP036280">
    <property type="protein sequence ID" value="QDU71448.1"/>
    <property type="molecule type" value="Genomic_DNA"/>
</dbReference>
<dbReference type="Pfam" id="PF04290">
    <property type="entry name" value="DctQ"/>
    <property type="match status" value="1"/>
</dbReference>
<dbReference type="PANTHER" id="PTHR35011:SF11">
    <property type="entry name" value="TRAP TRANSPORTER SMALL PERMEASE PROTEIN"/>
    <property type="match status" value="1"/>
</dbReference>
<dbReference type="GO" id="GO:0015740">
    <property type="term" value="P:C4-dicarboxylate transport"/>
    <property type="evidence" value="ECO:0007669"/>
    <property type="project" value="TreeGrafter"/>
</dbReference>
<protein>
    <submittedName>
        <fullName evidence="11">Sialic acid TRAP transporter permease protein SiaT</fullName>
    </submittedName>
</protein>
<feature type="transmembrane region" description="Helical" evidence="9">
    <location>
        <begin position="25"/>
        <end position="42"/>
    </location>
</feature>
<keyword evidence="6 9" id="KW-1133">Transmembrane helix</keyword>
<evidence type="ECO:0000313" key="11">
    <source>
        <dbReference type="EMBL" id="QDU71448.1"/>
    </source>
</evidence>
<dbReference type="PANTHER" id="PTHR35011">
    <property type="entry name" value="2,3-DIKETO-L-GULONATE TRAP TRANSPORTER SMALL PERMEASE PROTEIN YIAM"/>
    <property type="match status" value="1"/>
</dbReference>
<evidence type="ECO:0000256" key="9">
    <source>
        <dbReference type="SAM" id="Phobius"/>
    </source>
</evidence>
<evidence type="ECO:0000259" key="10">
    <source>
        <dbReference type="Pfam" id="PF04290"/>
    </source>
</evidence>
<evidence type="ECO:0000256" key="8">
    <source>
        <dbReference type="ARBA" id="ARBA00038436"/>
    </source>
</evidence>
<dbReference type="InterPro" id="IPR055348">
    <property type="entry name" value="DctQ"/>
</dbReference>
<keyword evidence="3" id="KW-1003">Cell membrane</keyword>